<dbReference type="Pfam" id="PF13847">
    <property type="entry name" value="Methyltransf_31"/>
    <property type="match status" value="1"/>
</dbReference>
<dbReference type="SUPFAM" id="SSF53335">
    <property type="entry name" value="S-adenosyl-L-methionine-dependent methyltransferases"/>
    <property type="match status" value="1"/>
</dbReference>
<keyword evidence="2 6" id="KW-0489">Methyltransferase</keyword>
<keyword evidence="3" id="KW-0808">Transferase</keyword>
<dbReference type="RefSeq" id="WP_248155920.1">
    <property type="nucleotide sequence ID" value="NZ_JALNMJ010000011.1"/>
</dbReference>
<evidence type="ECO:0000259" key="5">
    <source>
        <dbReference type="Pfam" id="PF13847"/>
    </source>
</evidence>
<evidence type="ECO:0000256" key="3">
    <source>
        <dbReference type="ARBA" id="ARBA00022679"/>
    </source>
</evidence>
<comment type="pathway">
    <text evidence="4">Phospholipid metabolism.</text>
</comment>
<dbReference type="Proteomes" id="UP001431221">
    <property type="component" value="Unassembled WGS sequence"/>
</dbReference>
<reference evidence="6" key="1">
    <citation type="submission" date="2022-04" db="EMBL/GenBank/DDBJ databases">
        <title>Roseibium sp. CAU 1639 isolated from mud.</title>
        <authorList>
            <person name="Kim W."/>
        </authorList>
    </citation>
    <scope>NUCLEOTIDE SEQUENCE</scope>
    <source>
        <strain evidence="6">CAU 1639</strain>
    </source>
</reference>
<keyword evidence="7" id="KW-1185">Reference proteome</keyword>
<organism evidence="6 7">
    <name type="scientific">Roseibium sediminicola</name>
    <dbReference type="NCBI Taxonomy" id="2933272"/>
    <lineage>
        <taxon>Bacteria</taxon>
        <taxon>Pseudomonadati</taxon>
        <taxon>Pseudomonadota</taxon>
        <taxon>Alphaproteobacteria</taxon>
        <taxon>Hyphomicrobiales</taxon>
        <taxon>Stappiaceae</taxon>
        <taxon>Roseibium</taxon>
    </lineage>
</organism>
<dbReference type="InterPro" id="IPR029063">
    <property type="entry name" value="SAM-dependent_MTases_sf"/>
</dbReference>
<name>A0ABT0GWC3_9HYPH</name>
<comment type="pathway">
    <text evidence="1">Lipid metabolism.</text>
</comment>
<sequence length="270" mass="29141">MTEADPEYDLPAIRFLEALWGEGYLSPGGPEEVGRVLSGLSLSGKRVLDLGCGAGGISVYLADTQGAGEVVGVDVEEPVVEAARTRARRVGLSARVRIEKVSPGPLPFADNSFDVIFSKDAMVHIADKEMLFADLYRVLKPGGCLAASDWLTSHDGEPSADMRAYLDAEGLSFGMASAERYRSALEAAGFESIVLTDRNAWYRDVARVELERLKGPLFDTAAAAVGAGYVEKNIRTWTAMVKVLDSGDHRPTHLRAWKPEPATGRTERGV</sequence>
<comment type="caution">
    <text evidence="6">The sequence shown here is derived from an EMBL/GenBank/DDBJ whole genome shotgun (WGS) entry which is preliminary data.</text>
</comment>
<feature type="domain" description="Methyltransferase" evidence="5">
    <location>
        <begin position="43"/>
        <end position="151"/>
    </location>
</feature>
<proteinExistence type="predicted"/>
<evidence type="ECO:0000256" key="4">
    <source>
        <dbReference type="ARBA" id="ARBA00025707"/>
    </source>
</evidence>
<evidence type="ECO:0000313" key="7">
    <source>
        <dbReference type="Proteomes" id="UP001431221"/>
    </source>
</evidence>
<evidence type="ECO:0000313" key="6">
    <source>
        <dbReference type="EMBL" id="MCK7613745.1"/>
    </source>
</evidence>
<dbReference type="CDD" id="cd02440">
    <property type="entry name" value="AdoMet_MTases"/>
    <property type="match status" value="1"/>
</dbReference>
<dbReference type="PANTHER" id="PTHR44307:SF2">
    <property type="entry name" value="PHOSPHOETHANOLAMINE METHYLTRANSFERASE ISOFORM X1"/>
    <property type="match status" value="1"/>
</dbReference>
<dbReference type="GO" id="GO:0032259">
    <property type="term" value="P:methylation"/>
    <property type="evidence" value="ECO:0007669"/>
    <property type="project" value="UniProtKB-KW"/>
</dbReference>
<dbReference type="EMBL" id="JALNMJ010000011">
    <property type="protein sequence ID" value="MCK7613745.1"/>
    <property type="molecule type" value="Genomic_DNA"/>
</dbReference>
<dbReference type="GO" id="GO:0008168">
    <property type="term" value="F:methyltransferase activity"/>
    <property type="evidence" value="ECO:0007669"/>
    <property type="project" value="UniProtKB-KW"/>
</dbReference>
<evidence type="ECO:0000256" key="1">
    <source>
        <dbReference type="ARBA" id="ARBA00005189"/>
    </source>
</evidence>
<protein>
    <submittedName>
        <fullName evidence="6">Methyltransferase domain-containing protein</fullName>
    </submittedName>
</protein>
<evidence type="ECO:0000256" key="2">
    <source>
        <dbReference type="ARBA" id="ARBA00022603"/>
    </source>
</evidence>
<gene>
    <name evidence="6" type="ORF">M0H32_16380</name>
</gene>
<dbReference type="PANTHER" id="PTHR44307">
    <property type="entry name" value="PHOSPHOETHANOLAMINE METHYLTRANSFERASE"/>
    <property type="match status" value="1"/>
</dbReference>
<dbReference type="InterPro" id="IPR025714">
    <property type="entry name" value="Methyltranfer_dom"/>
</dbReference>
<dbReference type="Gene3D" id="3.40.50.150">
    <property type="entry name" value="Vaccinia Virus protein VP39"/>
    <property type="match status" value="1"/>
</dbReference>
<accession>A0ABT0GWC3</accession>